<gene>
    <name evidence="4" type="primary">LOC110786069</name>
</gene>
<organism evidence="3 4">
    <name type="scientific">Spinacia oleracea</name>
    <name type="common">Spinach</name>
    <dbReference type="NCBI Taxonomy" id="3562"/>
    <lineage>
        <taxon>Eukaryota</taxon>
        <taxon>Viridiplantae</taxon>
        <taxon>Streptophyta</taxon>
        <taxon>Embryophyta</taxon>
        <taxon>Tracheophyta</taxon>
        <taxon>Spermatophyta</taxon>
        <taxon>Magnoliopsida</taxon>
        <taxon>eudicotyledons</taxon>
        <taxon>Gunneridae</taxon>
        <taxon>Pentapetalae</taxon>
        <taxon>Caryophyllales</taxon>
        <taxon>Chenopodiaceae</taxon>
        <taxon>Chenopodioideae</taxon>
        <taxon>Anserineae</taxon>
        <taxon>Spinacia</taxon>
    </lineage>
</organism>
<evidence type="ECO:0000313" key="4">
    <source>
        <dbReference type="RefSeq" id="XP_021846267.1"/>
    </source>
</evidence>
<dbReference type="Gene3D" id="1.10.10.60">
    <property type="entry name" value="Homeodomain-like"/>
    <property type="match status" value="2"/>
</dbReference>
<sequence>MNIKGRMSGTDLIENQLDAEVIENVQPVKDKKKKRKKKDDKELGKSIRSASMDNSEKCRGKGSKKRKEKSQGCDTEGDANAGLFENNERNETTEPSENTKSHKKAKKVKFSENVEVFPLPDVSSKGKKKKVVDKSEKKKKVADRSEKKKKVADRSEEKKKVEDGSEEKTNVDNGLIQGKRFSKEEDEIIQNAVYQFIEDRQLGEEGVEMLMNSKSHRELRGCWKEIGECLPCRPYVAVYYRAHILFQRSEDRKWTEEEVEHVKKFHEKHGPDWKRCSVELGKHRFHVKDVWRRIKLPNRKNGNWSQDEYQNLFNLVNMDLSMKAFTEKKSKHGMLRDNICWEAISEQLTTRSNALCCMKWYDSLTSPMVAEGKWANVDDYRMLIALVDLDEACEDDVDWDNLLEHRSGDVCRKRWNQMVRHIGEYGTKTFIEQVEVLSQRYCPTLLEARESFDNRPAVD</sequence>
<dbReference type="SMART" id="SM00717">
    <property type="entry name" value="SANT"/>
    <property type="match status" value="3"/>
</dbReference>
<feature type="compositionally biased region" description="Basic and acidic residues" evidence="1">
    <location>
        <begin position="86"/>
        <end position="100"/>
    </location>
</feature>
<feature type="region of interest" description="Disordered" evidence="1">
    <location>
        <begin position="1"/>
        <end position="177"/>
    </location>
</feature>
<dbReference type="GeneID" id="110786069"/>
<dbReference type="Proteomes" id="UP000813463">
    <property type="component" value="Chromosome 3"/>
</dbReference>
<dbReference type="PANTHER" id="PTHR47430:SF4">
    <property type="entry name" value="GB|AAC33480.1"/>
    <property type="match status" value="1"/>
</dbReference>
<accession>A0A9R0IBF4</accession>
<dbReference type="OrthoDB" id="39591at2759"/>
<evidence type="ECO:0000256" key="1">
    <source>
        <dbReference type="SAM" id="MobiDB-lite"/>
    </source>
</evidence>
<dbReference type="RefSeq" id="XP_021846267.1">
    <property type="nucleotide sequence ID" value="XM_021990575.2"/>
</dbReference>
<proteinExistence type="predicted"/>
<dbReference type="InterPro" id="IPR009057">
    <property type="entry name" value="Homeodomain-like_sf"/>
</dbReference>
<feature type="compositionally biased region" description="Basic and acidic residues" evidence="1">
    <location>
        <begin position="132"/>
        <end position="170"/>
    </location>
</feature>
<protein>
    <recommendedName>
        <fullName evidence="2">Myb-like domain-containing protein</fullName>
    </recommendedName>
</protein>
<evidence type="ECO:0000313" key="3">
    <source>
        <dbReference type="Proteomes" id="UP000813463"/>
    </source>
</evidence>
<reference evidence="4" key="2">
    <citation type="submission" date="2025-08" db="UniProtKB">
        <authorList>
            <consortium name="RefSeq"/>
        </authorList>
    </citation>
    <scope>IDENTIFICATION</scope>
    <source>
        <tissue evidence="4">Leaf</tissue>
    </source>
</reference>
<reference evidence="3" key="1">
    <citation type="journal article" date="2021" name="Nat. Commun.">
        <title>Genomic analyses provide insights into spinach domestication and the genetic basis of agronomic traits.</title>
        <authorList>
            <person name="Cai X."/>
            <person name="Sun X."/>
            <person name="Xu C."/>
            <person name="Sun H."/>
            <person name="Wang X."/>
            <person name="Ge C."/>
            <person name="Zhang Z."/>
            <person name="Wang Q."/>
            <person name="Fei Z."/>
            <person name="Jiao C."/>
            <person name="Wang Q."/>
        </authorList>
    </citation>
    <scope>NUCLEOTIDE SEQUENCE [LARGE SCALE GENOMIC DNA]</scope>
    <source>
        <strain evidence="3">cv. Varoflay</strain>
    </source>
</reference>
<name>A0A9R0IBF4_SPIOL</name>
<dbReference type="PROSITE" id="PS50090">
    <property type="entry name" value="MYB_LIKE"/>
    <property type="match status" value="2"/>
</dbReference>
<evidence type="ECO:0000259" key="2">
    <source>
        <dbReference type="PROSITE" id="PS50090"/>
    </source>
</evidence>
<dbReference type="PANTHER" id="PTHR47430">
    <property type="entry name" value="GB|AAC33480.1"/>
    <property type="match status" value="1"/>
</dbReference>
<dbReference type="SUPFAM" id="SSF46689">
    <property type="entry name" value="Homeodomain-like"/>
    <property type="match status" value="1"/>
</dbReference>
<keyword evidence="3" id="KW-1185">Reference proteome</keyword>
<dbReference type="KEGG" id="soe:110786069"/>
<dbReference type="InterPro" id="IPR001005">
    <property type="entry name" value="SANT/Myb"/>
</dbReference>
<dbReference type="AlphaFoldDB" id="A0A9R0IBF4"/>
<feature type="domain" description="Myb-like" evidence="2">
    <location>
        <begin position="366"/>
        <end position="419"/>
    </location>
</feature>
<dbReference type="Pfam" id="PF13921">
    <property type="entry name" value="Myb_DNA-bind_6"/>
    <property type="match status" value="1"/>
</dbReference>
<feature type="domain" description="Myb-like" evidence="2">
    <location>
        <begin position="296"/>
        <end position="364"/>
    </location>
</feature>